<keyword evidence="4 5" id="KW-0472">Membrane</keyword>
<evidence type="ECO:0000256" key="2">
    <source>
        <dbReference type="ARBA" id="ARBA00022692"/>
    </source>
</evidence>
<dbReference type="PANTHER" id="PTHR42718">
    <property type="entry name" value="MAJOR FACILITATOR SUPERFAMILY MULTIDRUG TRANSPORTER MFSC"/>
    <property type="match status" value="1"/>
</dbReference>
<evidence type="ECO:0000256" key="3">
    <source>
        <dbReference type="ARBA" id="ARBA00022989"/>
    </source>
</evidence>
<keyword evidence="3 5" id="KW-1133">Transmembrane helix</keyword>
<feature type="transmembrane region" description="Helical" evidence="5">
    <location>
        <begin position="88"/>
        <end position="108"/>
    </location>
</feature>
<evidence type="ECO:0000259" key="6">
    <source>
        <dbReference type="PROSITE" id="PS50850"/>
    </source>
</evidence>
<sequence length="201" mass="20607">MSFGMFGSVFLLAQFLQTVQHYSPLSAGLHTLPWTGMPVLVAPLAGWFSDRFGGRPLLIAGLFLQATGLAWLAAILQPTTPYADVVPAFIISGVGMALFFVPVANVVLGSVSRELEGIASGTNNAIREIGGVFGVAVLGAVFSARGGYSSGQAFSHGLTPALWVGAVVVAAGAFVAFAIPQRGSEIADAAIGEMSLEPALA</sequence>
<feature type="transmembrane region" description="Helical" evidence="5">
    <location>
        <begin position="129"/>
        <end position="148"/>
    </location>
</feature>
<organism evidence="7">
    <name type="scientific">mine drainage metagenome</name>
    <dbReference type="NCBI Taxonomy" id="410659"/>
    <lineage>
        <taxon>unclassified sequences</taxon>
        <taxon>metagenomes</taxon>
        <taxon>ecological metagenomes</taxon>
    </lineage>
</organism>
<accession>A0A1J5PL36</accession>
<evidence type="ECO:0000256" key="4">
    <source>
        <dbReference type="ARBA" id="ARBA00023136"/>
    </source>
</evidence>
<feature type="transmembrane region" description="Helical" evidence="5">
    <location>
        <begin position="160"/>
        <end position="179"/>
    </location>
</feature>
<dbReference type="GO" id="GO:0016020">
    <property type="term" value="C:membrane"/>
    <property type="evidence" value="ECO:0007669"/>
    <property type="project" value="UniProtKB-SubCell"/>
</dbReference>
<reference evidence="7" key="1">
    <citation type="submission" date="2016-10" db="EMBL/GenBank/DDBJ databases">
        <title>Sequence of Gallionella enrichment culture.</title>
        <authorList>
            <person name="Poehlein A."/>
            <person name="Muehling M."/>
            <person name="Daniel R."/>
        </authorList>
    </citation>
    <scope>NUCLEOTIDE SEQUENCE</scope>
</reference>
<dbReference type="GO" id="GO:0022857">
    <property type="term" value="F:transmembrane transporter activity"/>
    <property type="evidence" value="ECO:0007669"/>
    <property type="project" value="InterPro"/>
</dbReference>
<dbReference type="InterPro" id="IPR020846">
    <property type="entry name" value="MFS_dom"/>
</dbReference>
<feature type="domain" description="Major facilitator superfamily (MFS) profile" evidence="6">
    <location>
        <begin position="1"/>
        <end position="183"/>
    </location>
</feature>
<evidence type="ECO:0000256" key="5">
    <source>
        <dbReference type="SAM" id="Phobius"/>
    </source>
</evidence>
<dbReference type="AlphaFoldDB" id="A0A1J5PL36"/>
<dbReference type="InterPro" id="IPR036259">
    <property type="entry name" value="MFS_trans_sf"/>
</dbReference>
<keyword evidence="2 5" id="KW-0812">Transmembrane</keyword>
<proteinExistence type="predicted"/>
<protein>
    <submittedName>
        <fullName evidence="7">Multidrug resistance protein Stp</fullName>
    </submittedName>
</protein>
<dbReference type="EMBL" id="MLJW01008291">
    <property type="protein sequence ID" value="OIQ64245.1"/>
    <property type="molecule type" value="Genomic_DNA"/>
</dbReference>
<evidence type="ECO:0000313" key="7">
    <source>
        <dbReference type="EMBL" id="OIQ64245.1"/>
    </source>
</evidence>
<dbReference type="Gene3D" id="1.20.1250.20">
    <property type="entry name" value="MFS general substrate transporter like domains"/>
    <property type="match status" value="1"/>
</dbReference>
<dbReference type="InterPro" id="IPR011701">
    <property type="entry name" value="MFS"/>
</dbReference>
<comment type="subcellular location">
    <subcellularLocation>
        <location evidence="1">Membrane</location>
        <topology evidence="1">Multi-pass membrane protein</topology>
    </subcellularLocation>
</comment>
<dbReference type="PANTHER" id="PTHR42718:SF42">
    <property type="entry name" value="EXPORT PROTEIN"/>
    <property type="match status" value="1"/>
</dbReference>
<feature type="transmembrane region" description="Helical" evidence="5">
    <location>
        <begin position="28"/>
        <end position="48"/>
    </location>
</feature>
<name>A0A1J5PL36_9ZZZZ</name>
<comment type="caution">
    <text evidence="7">The sequence shown here is derived from an EMBL/GenBank/DDBJ whole genome shotgun (WGS) entry which is preliminary data.</text>
</comment>
<gene>
    <name evidence="7" type="primary">stp_31</name>
    <name evidence="7" type="ORF">GALL_542040</name>
</gene>
<dbReference type="PROSITE" id="PS50850">
    <property type="entry name" value="MFS"/>
    <property type="match status" value="1"/>
</dbReference>
<dbReference type="Pfam" id="PF07690">
    <property type="entry name" value="MFS_1"/>
    <property type="match status" value="1"/>
</dbReference>
<dbReference type="SUPFAM" id="SSF103473">
    <property type="entry name" value="MFS general substrate transporter"/>
    <property type="match status" value="1"/>
</dbReference>
<evidence type="ECO:0000256" key="1">
    <source>
        <dbReference type="ARBA" id="ARBA00004141"/>
    </source>
</evidence>
<feature type="transmembrane region" description="Helical" evidence="5">
    <location>
        <begin position="57"/>
        <end position="76"/>
    </location>
</feature>